<evidence type="ECO:0000313" key="3">
    <source>
        <dbReference type="Proteomes" id="UP000030125"/>
    </source>
</evidence>
<dbReference type="Proteomes" id="UP000030125">
    <property type="component" value="Unassembled WGS sequence"/>
</dbReference>
<evidence type="ECO:0000313" key="2">
    <source>
        <dbReference type="EMBL" id="SJZ59013.1"/>
    </source>
</evidence>
<dbReference type="RefSeq" id="WP_025838667.1">
    <property type="nucleotide sequence ID" value="NZ_FUWL01000009.1"/>
</dbReference>
<reference evidence="1 3" key="1">
    <citation type="submission" date="2014-08" db="EMBL/GenBank/DDBJ databases">
        <title>Porphyromonas cangingivalis strain:COT-109_OH1386 Genome sequencing.</title>
        <authorList>
            <person name="Wallis C."/>
            <person name="Deusch O."/>
            <person name="O'Flynn C."/>
            <person name="Davis I."/>
            <person name="Jospin G."/>
            <person name="Darling A.E."/>
            <person name="Coil D.A."/>
            <person name="Alexiev A."/>
            <person name="Horsfall A."/>
            <person name="Kirkwood N."/>
            <person name="Harris S."/>
            <person name="Eisen J.A."/>
        </authorList>
    </citation>
    <scope>NUCLEOTIDE SEQUENCE [LARGE SCALE GENOMIC DNA]</scope>
    <source>
        <strain evidence="3">COT-109 OH1386</strain>
        <strain evidence="1">COT-109_OH1386</strain>
    </source>
</reference>
<protein>
    <submittedName>
        <fullName evidence="1">Uncharacterized protein</fullName>
    </submittedName>
</protein>
<organism evidence="1 3">
    <name type="scientific">Porphyromonas cangingivalis</name>
    <dbReference type="NCBI Taxonomy" id="36874"/>
    <lineage>
        <taxon>Bacteria</taxon>
        <taxon>Pseudomonadati</taxon>
        <taxon>Bacteroidota</taxon>
        <taxon>Bacteroidia</taxon>
        <taxon>Bacteroidales</taxon>
        <taxon>Porphyromonadaceae</taxon>
        <taxon>Porphyromonas</taxon>
    </lineage>
</organism>
<evidence type="ECO:0000313" key="1">
    <source>
        <dbReference type="EMBL" id="KGN83209.1"/>
    </source>
</evidence>
<name>A0A0A2F416_PORCN</name>
<dbReference type="AlphaFoldDB" id="A0A0A2F416"/>
<sequence length="71" mass="8213">MKKENTKKTPAKKKSAANVSDDVYTAIAMALYEATSMPHDEEHRVLTFKRAYRTTSPWAMKTLTLRELPRR</sequence>
<dbReference type="EMBL" id="FUWL01000009">
    <property type="protein sequence ID" value="SJZ59013.1"/>
    <property type="molecule type" value="Genomic_DNA"/>
</dbReference>
<dbReference type="STRING" id="36874.HQ34_09905"/>
<dbReference type="Proteomes" id="UP000189956">
    <property type="component" value="Unassembled WGS sequence"/>
</dbReference>
<accession>A0A0A2F416</accession>
<dbReference type="EMBL" id="JQJD01000001">
    <property type="protein sequence ID" value="KGN83209.1"/>
    <property type="molecule type" value="Genomic_DNA"/>
</dbReference>
<reference evidence="2 4" key="2">
    <citation type="submission" date="2017-02" db="EMBL/GenBank/DDBJ databases">
        <authorList>
            <person name="Peterson S.W."/>
        </authorList>
    </citation>
    <scope>NUCLEOTIDE SEQUENCE [LARGE SCALE GENOMIC DNA]</scope>
    <source>
        <strain evidence="2 4">ATCC 700135</strain>
    </source>
</reference>
<keyword evidence="3" id="KW-1185">Reference proteome</keyword>
<gene>
    <name evidence="1" type="ORF">HQ35_00080</name>
    <name evidence="2" type="ORF">SAMN02745205_01293</name>
</gene>
<proteinExistence type="predicted"/>
<evidence type="ECO:0000313" key="4">
    <source>
        <dbReference type="Proteomes" id="UP000189956"/>
    </source>
</evidence>